<accession>A0ABZ0PNS6</accession>
<evidence type="ECO:0000313" key="1">
    <source>
        <dbReference type="EMBL" id="WPB87378.1"/>
    </source>
</evidence>
<proteinExistence type="predicted"/>
<name>A0ABZ0PNS6_9PROT</name>
<sequence length="85" mass="9373">MQIRPLLHAALQEAGTRIAYLVQVTAHEPLRLRGTMTLPGADSRWPNGGPMVLSQGASRKDIYALRDDPRISDAELQACATLMCW</sequence>
<reference evidence="1 2" key="1">
    <citation type="submission" date="2023-11" db="EMBL/GenBank/DDBJ databases">
        <title>Arctic aerobic anoxygenic photoheterotroph Sediminicoccus rosea KRV36 adapts its photosynthesis to long days of polar summer.</title>
        <authorList>
            <person name="Tomasch J."/>
            <person name="Kopejtka K."/>
            <person name="Bily T."/>
            <person name="Gardiner A.T."/>
            <person name="Gardian Z."/>
            <person name="Shivaramu S."/>
            <person name="Koblizek M."/>
            <person name="Engelhardt F."/>
            <person name="Kaftan D."/>
        </authorList>
    </citation>
    <scope>NUCLEOTIDE SEQUENCE [LARGE SCALE GENOMIC DNA]</scope>
    <source>
        <strain evidence="1 2">R-30</strain>
    </source>
</reference>
<dbReference type="Proteomes" id="UP001305521">
    <property type="component" value="Chromosome"/>
</dbReference>
<gene>
    <name evidence="1" type="ORF">R9Z33_10945</name>
</gene>
<organism evidence="1 2">
    <name type="scientific">Sediminicoccus rosea</name>
    <dbReference type="NCBI Taxonomy" id="1225128"/>
    <lineage>
        <taxon>Bacteria</taxon>
        <taxon>Pseudomonadati</taxon>
        <taxon>Pseudomonadota</taxon>
        <taxon>Alphaproteobacteria</taxon>
        <taxon>Acetobacterales</taxon>
        <taxon>Roseomonadaceae</taxon>
        <taxon>Sediminicoccus</taxon>
    </lineage>
</organism>
<dbReference type="EMBL" id="CP137852">
    <property type="protein sequence ID" value="WPB87378.1"/>
    <property type="molecule type" value="Genomic_DNA"/>
</dbReference>
<evidence type="ECO:0000313" key="2">
    <source>
        <dbReference type="Proteomes" id="UP001305521"/>
    </source>
</evidence>
<protein>
    <submittedName>
        <fullName evidence="1">Uncharacterized protein</fullName>
    </submittedName>
</protein>
<dbReference type="RefSeq" id="WP_318651331.1">
    <property type="nucleotide sequence ID" value="NZ_CP137852.1"/>
</dbReference>
<keyword evidence="2" id="KW-1185">Reference proteome</keyword>